<proteinExistence type="predicted"/>
<comment type="caution">
    <text evidence="1">The sequence shown here is derived from an EMBL/GenBank/DDBJ whole genome shotgun (WGS) entry which is preliminary data.</text>
</comment>
<dbReference type="EMBL" id="JBHSSF010000012">
    <property type="protein sequence ID" value="MFC6176268.1"/>
    <property type="molecule type" value="Genomic_DNA"/>
</dbReference>
<sequence>MKRFSESKAPKVVVNFIVHQSANFIASKEFKKRVMDFLFNVVDDVVTMVYNDSKSK</sequence>
<dbReference type="Proteomes" id="UP001596288">
    <property type="component" value="Unassembled WGS sequence"/>
</dbReference>
<protein>
    <submittedName>
        <fullName evidence="1">Uncharacterized protein</fullName>
    </submittedName>
</protein>
<gene>
    <name evidence="1" type="ORF">ACFQAV_05420</name>
</gene>
<name>A0ABW1RNE8_9LACO</name>
<organism evidence="1 2">
    <name type="scientific">Companilactobacillus huachuanensis</name>
    <dbReference type="NCBI Taxonomy" id="2559914"/>
    <lineage>
        <taxon>Bacteria</taxon>
        <taxon>Bacillati</taxon>
        <taxon>Bacillota</taxon>
        <taxon>Bacilli</taxon>
        <taxon>Lactobacillales</taxon>
        <taxon>Lactobacillaceae</taxon>
        <taxon>Companilactobacillus</taxon>
    </lineage>
</organism>
<dbReference type="RefSeq" id="WP_171000495.1">
    <property type="nucleotide sequence ID" value="NZ_BJDF01000009.1"/>
</dbReference>
<accession>A0ABW1RNE8</accession>
<evidence type="ECO:0000313" key="2">
    <source>
        <dbReference type="Proteomes" id="UP001596288"/>
    </source>
</evidence>
<keyword evidence="2" id="KW-1185">Reference proteome</keyword>
<reference evidence="2" key="1">
    <citation type="journal article" date="2019" name="Int. J. Syst. Evol. Microbiol.">
        <title>The Global Catalogue of Microorganisms (GCM) 10K type strain sequencing project: providing services to taxonomists for standard genome sequencing and annotation.</title>
        <authorList>
            <consortium name="The Broad Institute Genomics Platform"/>
            <consortium name="The Broad Institute Genome Sequencing Center for Infectious Disease"/>
            <person name="Wu L."/>
            <person name="Ma J."/>
        </authorList>
    </citation>
    <scope>NUCLEOTIDE SEQUENCE [LARGE SCALE GENOMIC DNA]</scope>
    <source>
        <strain evidence="2">CCM 8927</strain>
    </source>
</reference>
<evidence type="ECO:0000313" key="1">
    <source>
        <dbReference type="EMBL" id="MFC6176268.1"/>
    </source>
</evidence>